<feature type="transmembrane region" description="Helical" evidence="6">
    <location>
        <begin position="78"/>
        <end position="108"/>
    </location>
</feature>
<dbReference type="Gene3D" id="1.20.1250.20">
    <property type="entry name" value="MFS general substrate transporter like domains"/>
    <property type="match status" value="1"/>
</dbReference>
<keyword evidence="4 6" id="KW-1133">Transmembrane helix</keyword>
<feature type="transmembrane region" description="Helical" evidence="6">
    <location>
        <begin position="170"/>
        <end position="189"/>
    </location>
</feature>
<sequence>MQNVYAEIKKDKQIWKFCFYGFLKNLKFFEPYLYIYLLANGLSLFKVGVLFAIREIVTYIFEVPSGIFADSYGKKTELLICFTFYIISFIFFFLSTNYMVIVIAMIFFGLGEAFRSGTHKAMIYSYLEQKGWFSYKGFVYGRTRSFSLLGSSISAFLSIIFVLKLPAMRWIFLICILPYILDFLLILSYPNSLNEKNESDLSIKKFFVNSFIKLKSIFSNEVLMKVLISSSLYDGIFKTIKDYIQPILQTTILLMGASYIVNLDSDSQIKVILGITYGIFYIFSSMASRNIYKLNKYLPSSRLMQISFDIMGILSVVLYFAIKFKLIYLVVGLYFVLYVLKDGRRPLVVDVCGDYMNKNERATVMSIDSQLKSLFVVILAPLFGFIADKFSIQVLFLIIGISMLIINRLLNLANDSEYISTKF</sequence>
<evidence type="ECO:0000256" key="3">
    <source>
        <dbReference type="ARBA" id="ARBA00022692"/>
    </source>
</evidence>
<comment type="subcellular location">
    <subcellularLocation>
        <location evidence="1">Cell membrane</location>
        <topology evidence="1">Multi-pass membrane protein</topology>
    </subcellularLocation>
</comment>
<keyword evidence="5 6" id="KW-0472">Membrane</keyword>
<dbReference type="SUPFAM" id="SSF103473">
    <property type="entry name" value="MFS general substrate transporter"/>
    <property type="match status" value="1"/>
</dbReference>
<dbReference type="GO" id="GO:0022857">
    <property type="term" value="F:transmembrane transporter activity"/>
    <property type="evidence" value="ECO:0007669"/>
    <property type="project" value="InterPro"/>
</dbReference>
<feature type="domain" description="Major facilitator superfamily (MFS) profile" evidence="7">
    <location>
        <begin position="1"/>
        <end position="417"/>
    </location>
</feature>
<feature type="transmembrane region" description="Helical" evidence="6">
    <location>
        <begin position="369"/>
        <end position="387"/>
    </location>
</feature>
<dbReference type="PROSITE" id="PS50850">
    <property type="entry name" value="MFS"/>
    <property type="match status" value="1"/>
</dbReference>
<keyword evidence="2" id="KW-0813">Transport</keyword>
<feature type="transmembrane region" description="Helical" evidence="6">
    <location>
        <begin position="394"/>
        <end position="413"/>
    </location>
</feature>
<feature type="transmembrane region" description="Helical" evidence="6">
    <location>
        <begin position="145"/>
        <end position="163"/>
    </location>
</feature>
<reference evidence="9" key="1">
    <citation type="submission" date="2016-11" db="EMBL/GenBank/DDBJ databases">
        <authorList>
            <person name="Varghese N."/>
            <person name="Submissions S."/>
        </authorList>
    </citation>
    <scope>NUCLEOTIDE SEQUENCE [LARGE SCALE GENOMIC DNA]</scope>
    <source>
        <strain evidence="9">DSM 13643</strain>
    </source>
</reference>
<feature type="transmembrane region" description="Helical" evidence="6">
    <location>
        <begin position="271"/>
        <end position="292"/>
    </location>
</feature>
<proteinExistence type="predicted"/>
<accession>A0A1M5U4G1</accession>
<dbReference type="CDD" id="cd06174">
    <property type="entry name" value="MFS"/>
    <property type="match status" value="1"/>
</dbReference>
<evidence type="ECO:0000259" key="7">
    <source>
        <dbReference type="PROSITE" id="PS50850"/>
    </source>
</evidence>
<dbReference type="GO" id="GO:0005886">
    <property type="term" value="C:plasma membrane"/>
    <property type="evidence" value="ECO:0007669"/>
    <property type="project" value="UniProtKB-SubCell"/>
</dbReference>
<dbReference type="InterPro" id="IPR011701">
    <property type="entry name" value="MFS"/>
</dbReference>
<dbReference type="EMBL" id="FQXO01000028">
    <property type="protein sequence ID" value="SHH57770.1"/>
    <property type="molecule type" value="Genomic_DNA"/>
</dbReference>
<dbReference type="InterPro" id="IPR020846">
    <property type="entry name" value="MFS_dom"/>
</dbReference>
<keyword evidence="3 6" id="KW-0812">Transmembrane</keyword>
<dbReference type="Proteomes" id="UP000183967">
    <property type="component" value="Unassembled WGS sequence"/>
</dbReference>
<organism evidence="8 9">
    <name type="scientific">Caloranaerobacter azorensis DSM 13643</name>
    <dbReference type="NCBI Taxonomy" id="1121264"/>
    <lineage>
        <taxon>Bacteria</taxon>
        <taxon>Bacillati</taxon>
        <taxon>Bacillota</taxon>
        <taxon>Tissierellia</taxon>
        <taxon>Tissierellales</taxon>
        <taxon>Thermohalobacteraceae</taxon>
        <taxon>Caloranaerobacter</taxon>
    </lineage>
</organism>
<dbReference type="PANTHER" id="PTHR23530:SF1">
    <property type="entry name" value="PERMEASE, MAJOR FACILITATOR SUPERFAMILY-RELATED"/>
    <property type="match status" value="1"/>
</dbReference>
<feature type="transmembrane region" description="Helical" evidence="6">
    <location>
        <begin position="33"/>
        <end position="57"/>
    </location>
</feature>
<evidence type="ECO:0000256" key="2">
    <source>
        <dbReference type="ARBA" id="ARBA00022448"/>
    </source>
</evidence>
<dbReference type="PANTHER" id="PTHR23530">
    <property type="entry name" value="TRANSPORT PROTEIN-RELATED"/>
    <property type="match status" value="1"/>
</dbReference>
<dbReference type="Pfam" id="PF07690">
    <property type="entry name" value="MFS_1"/>
    <property type="match status" value="1"/>
</dbReference>
<dbReference type="InterPro" id="IPR053160">
    <property type="entry name" value="MFS_DHA3_Transporter"/>
</dbReference>
<evidence type="ECO:0000256" key="1">
    <source>
        <dbReference type="ARBA" id="ARBA00004651"/>
    </source>
</evidence>
<evidence type="ECO:0000256" key="6">
    <source>
        <dbReference type="SAM" id="Phobius"/>
    </source>
</evidence>
<dbReference type="InterPro" id="IPR036259">
    <property type="entry name" value="MFS_trans_sf"/>
</dbReference>
<name>A0A1M5U4G1_9FIRM</name>
<evidence type="ECO:0000313" key="9">
    <source>
        <dbReference type="Proteomes" id="UP000183967"/>
    </source>
</evidence>
<keyword evidence="9" id="KW-1185">Reference proteome</keyword>
<dbReference type="AlphaFoldDB" id="A0A1M5U4G1"/>
<evidence type="ECO:0000313" key="8">
    <source>
        <dbReference type="EMBL" id="SHH57770.1"/>
    </source>
</evidence>
<feature type="transmembrane region" description="Helical" evidence="6">
    <location>
        <begin position="313"/>
        <end position="340"/>
    </location>
</feature>
<protein>
    <submittedName>
        <fullName evidence="8">Major Facilitator Superfamily protein</fullName>
    </submittedName>
</protein>
<dbReference type="OrthoDB" id="9816124at2"/>
<gene>
    <name evidence="8" type="ORF">SAMN02745135_01257</name>
</gene>
<evidence type="ECO:0000256" key="5">
    <source>
        <dbReference type="ARBA" id="ARBA00023136"/>
    </source>
</evidence>
<evidence type="ECO:0000256" key="4">
    <source>
        <dbReference type="ARBA" id="ARBA00022989"/>
    </source>
</evidence>
<dbReference type="RefSeq" id="WP_073196291.1">
    <property type="nucleotide sequence ID" value="NZ_FQXO01000028.1"/>
</dbReference>